<keyword evidence="4 6" id="KW-0067">ATP-binding</keyword>
<dbReference type="PROSITE" id="PS50893">
    <property type="entry name" value="ABC_TRANSPORTER_2"/>
    <property type="match status" value="1"/>
</dbReference>
<dbReference type="GO" id="GO:0005524">
    <property type="term" value="F:ATP binding"/>
    <property type="evidence" value="ECO:0007669"/>
    <property type="project" value="UniProtKB-KW"/>
</dbReference>
<gene>
    <name evidence="6" type="ORF">SAMN05660706_101207</name>
</gene>
<dbReference type="Pfam" id="PF00005">
    <property type="entry name" value="ABC_tran"/>
    <property type="match status" value="1"/>
</dbReference>
<organism evidence="6 7">
    <name type="scientific">Desulfoscipio geothermicus DSM 3669</name>
    <dbReference type="NCBI Taxonomy" id="1121426"/>
    <lineage>
        <taxon>Bacteria</taxon>
        <taxon>Bacillati</taxon>
        <taxon>Bacillota</taxon>
        <taxon>Clostridia</taxon>
        <taxon>Eubacteriales</taxon>
        <taxon>Desulfallaceae</taxon>
        <taxon>Desulfoscipio</taxon>
    </lineage>
</organism>
<dbReference type="InterPro" id="IPR003439">
    <property type="entry name" value="ABC_transporter-like_ATP-bd"/>
</dbReference>
<dbReference type="InterPro" id="IPR003593">
    <property type="entry name" value="AAA+_ATPase"/>
</dbReference>
<dbReference type="Proteomes" id="UP000199584">
    <property type="component" value="Unassembled WGS sequence"/>
</dbReference>
<dbReference type="RefSeq" id="WP_245779584.1">
    <property type="nucleotide sequence ID" value="NZ_FOYM01000001.1"/>
</dbReference>
<reference evidence="7" key="1">
    <citation type="submission" date="2016-10" db="EMBL/GenBank/DDBJ databases">
        <authorList>
            <person name="Varghese N."/>
            <person name="Submissions S."/>
        </authorList>
    </citation>
    <scope>NUCLEOTIDE SEQUENCE [LARGE SCALE GENOMIC DNA]</scope>
    <source>
        <strain evidence="7">DSM 3669</strain>
    </source>
</reference>
<evidence type="ECO:0000313" key="7">
    <source>
        <dbReference type="Proteomes" id="UP000199584"/>
    </source>
</evidence>
<keyword evidence="2" id="KW-0813">Transport</keyword>
<dbReference type="SMART" id="SM00382">
    <property type="entry name" value="AAA"/>
    <property type="match status" value="1"/>
</dbReference>
<dbReference type="EMBL" id="FOYM01000001">
    <property type="protein sequence ID" value="SFQ95519.1"/>
    <property type="molecule type" value="Genomic_DNA"/>
</dbReference>
<dbReference type="InterPro" id="IPR027417">
    <property type="entry name" value="P-loop_NTPase"/>
</dbReference>
<proteinExistence type="predicted"/>
<keyword evidence="7" id="KW-1185">Reference proteome</keyword>
<evidence type="ECO:0000256" key="4">
    <source>
        <dbReference type="ARBA" id="ARBA00022840"/>
    </source>
</evidence>
<evidence type="ECO:0000259" key="5">
    <source>
        <dbReference type="PROSITE" id="PS50893"/>
    </source>
</evidence>
<keyword evidence="3" id="KW-0547">Nucleotide-binding</keyword>
<dbReference type="CDD" id="cd03225">
    <property type="entry name" value="ABC_cobalt_CbiO_domain1"/>
    <property type="match status" value="1"/>
</dbReference>
<dbReference type="PANTHER" id="PTHR42781:SF4">
    <property type="entry name" value="SPERMIDINE_PUTRESCINE IMPORT ATP-BINDING PROTEIN POTA"/>
    <property type="match status" value="1"/>
</dbReference>
<dbReference type="STRING" id="39060.SAMN05660706_101207"/>
<evidence type="ECO:0000256" key="2">
    <source>
        <dbReference type="ARBA" id="ARBA00022448"/>
    </source>
</evidence>
<accession>A0A1I6CQU8</accession>
<evidence type="ECO:0000313" key="6">
    <source>
        <dbReference type="EMBL" id="SFQ95519.1"/>
    </source>
</evidence>
<dbReference type="GO" id="GO:0005886">
    <property type="term" value="C:plasma membrane"/>
    <property type="evidence" value="ECO:0007669"/>
    <property type="project" value="UniProtKB-SubCell"/>
</dbReference>
<dbReference type="InterPro" id="IPR015856">
    <property type="entry name" value="ABC_transpr_CbiO/EcfA_su"/>
</dbReference>
<feature type="domain" description="ABC transporter" evidence="5">
    <location>
        <begin position="3"/>
        <end position="234"/>
    </location>
</feature>
<dbReference type="PANTHER" id="PTHR42781">
    <property type="entry name" value="SPERMIDINE/PUTRESCINE IMPORT ATP-BINDING PROTEIN POTA"/>
    <property type="match status" value="1"/>
</dbReference>
<evidence type="ECO:0000256" key="3">
    <source>
        <dbReference type="ARBA" id="ARBA00022741"/>
    </source>
</evidence>
<sequence length="249" mass="27875">MMLRLKDILVVRDKKPILRVNDLGLAQGERLAVIGPNGAGKSTFLKVLALLEQPTAGEIFFRGERVTAKNLLAFRRRMAVVFQEPLLLNTTVFDNVAQGLKFRGVSGSEAERRVDYWLDRLGIAELRHRRPLHLSGGEAQRVSLARAFVLEPEIIFLDEPFSALDFPTRIDLLEELGALLANTGATAVFVTHDFNEIPHLTDNVAVIDRGQPVYKGALKEILAGKVTLPVVRHLLRPLQKSRQINEYIK</sequence>
<dbReference type="GO" id="GO:0022857">
    <property type="term" value="F:transmembrane transporter activity"/>
    <property type="evidence" value="ECO:0007669"/>
    <property type="project" value="UniProtKB-ARBA"/>
</dbReference>
<dbReference type="AlphaFoldDB" id="A0A1I6CQU8"/>
<dbReference type="InterPro" id="IPR017871">
    <property type="entry name" value="ABC_transporter-like_CS"/>
</dbReference>
<protein>
    <submittedName>
        <fullName evidence="6">Tungstate transport system ATP-binding protein</fullName>
    </submittedName>
</protein>
<dbReference type="Gene3D" id="3.40.50.300">
    <property type="entry name" value="P-loop containing nucleotide triphosphate hydrolases"/>
    <property type="match status" value="1"/>
</dbReference>
<name>A0A1I6CQU8_9FIRM</name>
<dbReference type="GO" id="GO:0016887">
    <property type="term" value="F:ATP hydrolysis activity"/>
    <property type="evidence" value="ECO:0007669"/>
    <property type="project" value="InterPro"/>
</dbReference>
<dbReference type="PROSITE" id="PS00211">
    <property type="entry name" value="ABC_TRANSPORTER_1"/>
    <property type="match status" value="1"/>
</dbReference>
<evidence type="ECO:0000256" key="1">
    <source>
        <dbReference type="ARBA" id="ARBA00004202"/>
    </source>
</evidence>
<comment type="subcellular location">
    <subcellularLocation>
        <location evidence="1">Cell membrane</location>
        <topology evidence="1">Peripheral membrane protein</topology>
    </subcellularLocation>
</comment>
<dbReference type="InterPro" id="IPR050093">
    <property type="entry name" value="ABC_SmlMolc_Importer"/>
</dbReference>
<dbReference type="SUPFAM" id="SSF52540">
    <property type="entry name" value="P-loop containing nucleoside triphosphate hydrolases"/>
    <property type="match status" value="1"/>
</dbReference>